<dbReference type="PROSITE" id="PS51257">
    <property type="entry name" value="PROKAR_LIPOPROTEIN"/>
    <property type="match status" value="1"/>
</dbReference>
<gene>
    <name evidence="1" type="ordered locus">Deima_1671</name>
</gene>
<reference evidence="1 2" key="1">
    <citation type="journal article" date="2011" name="Stand. Genomic Sci.">
        <title>Complete genome sequence of Deinococcus maricopensis type strain (LB-34).</title>
        <authorList>
            <person name="Pukall R."/>
            <person name="Zeytun A."/>
            <person name="Lucas S."/>
            <person name="Lapidus A."/>
            <person name="Hammon N."/>
            <person name="Deshpande S."/>
            <person name="Nolan M."/>
            <person name="Cheng J.F."/>
            <person name="Pitluck S."/>
            <person name="Liolios K."/>
            <person name="Pagani I."/>
            <person name="Mikhailova N."/>
            <person name="Ivanova N."/>
            <person name="Mavromatis K."/>
            <person name="Pati A."/>
            <person name="Tapia R."/>
            <person name="Han C."/>
            <person name="Goodwin L."/>
            <person name="Chen A."/>
            <person name="Palaniappan K."/>
            <person name="Land M."/>
            <person name="Hauser L."/>
            <person name="Chang Y.J."/>
            <person name="Jeffries C.D."/>
            <person name="Brambilla E.M."/>
            <person name="Rohde M."/>
            <person name="Goker M."/>
            <person name="Detter J.C."/>
            <person name="Woyke T."/>
            <person name="Bristow J."/>
            <person name="Eisen J.A."/>
            <person name="Markowitz V."/>
            <person name="Hugenholtz P."/>
            <person name="Kyrpides N.C."/>
            <person name="Klenk H.P."/>
        </authorList>
    </citation>
    <scope>NUCLEOTIDE SEQUENCE [LARGE SCALE GENOMIC DNA]</scope>
    <source>
        <strain evidence="2">DSM 21211 / LMG 22137 / NRRL B-23946 / LB-34</strain>
    </source>
</reference>
<dbReference type="AlphaFoldDB" id="E8U8D1"/>
<dbReference type="RefSeq" id="WP_013556825.1">
    <property type="nucleotide sequence ID" value="NC_014958.1"/>
</dbReference>
<dbReference type="HOGENOM" id="CLU_1313729_0_0_0"/>
<keyword evidence="2" id="KW-1185">Reference proteome</keyword>
<name>E8U8D1_DEIML</name>
<organism evidence="1 2">
    <name type="scientific">Deinococcus maricopensis (strain DSM 21211 / LMG 22137 / NRRL B-23946 / LB-34)</name>
    <dbReference type="NCBI Taxonomy" id="709986"/>
    <lineage>
        <taxon>Bacteria</taxon>
        <taxon>Thermotogati</taxon>
        <taxon>Deinococcota</taxon>
        <taxon>Deinococci</taxon>
        <taxon>Deinococcales</taxon>
        <taxon>Deinococcaceae</taxon>
        <taxon>Deinococcus</taxon>
    </lineage>
</organism>
<evidence type="ECO:0000313" key="2">
    <source>
        <dbReference type="Proteomes" id="UP000008635"/>
    </source>
</evidence>
<evidence type="ECO:0008006" key="3">
    <source>
        <dbReference type="Google" id="ProtNLM"/>
    </source>
</evidence>
<dbReference type="OrthoDB" id="63778at2"/>
<sequence length="209" mass="22015" precursor="true">MKKWMLPALGALALTACTPGGGVNIGQGFAMDGSLAQAEIAVDLVYVLDSAGNVVDGETSYVVTQPVVTFNVKPQSVGLNLTSADVEILDESGNRYADIAGRYLRNYSARVPGGFTCGTSEADTDQCAPAQKTPIARAYRPASQSGSLPLIGDEVGRRVAQDCFTGDCPTLKMRVIFNGTDEANRPQSVNVPAANLIVRVNSVTTKKEE</sequence>
<dbReference type="Proteomes" id="UP000008635">
    <property type="component" value="Chromosome"/>
</dbReference>
<dbReference type="STRING" id="709986.Deima_1671"/>
<protein>
    <recommendedName>
        <fullName evidence="3">Lipoprotein</fullName>
    </recommendedName>
</protein>
<evidence type="ECO:0000313" key="1">
    <source>
        <dbReference type="EMBL" id="ADV67320.1"/>
    </source>
</evidence>
<dbReference type="EMBL" id="CP002454">
    <property type="protein sequence ID" value="ADV67320.1"/>
    <property type="molecule type" value="Genomic_DNA"/>
</dbReference>
<reference evidence="2" key="2">
    <citation type="submission" date="2011-01" db="EMBL/GenBank/DDBJ databases">
        <title>The complete genome of Deinococcus maricopensis DSM 21211.</title>
        <authorList>
            <consortium name="US DOE Joint Genome Institute (JGI-PGF)"/>
            <person name="Lucas S."/>
            <person name="Copeland A."/>
            <person name="Lapidus A."/>
            <person name="Goodwin L."/>
            <person name="Pitluck S."/>
            <person name="Kyrpides N."/>
            <person name="Mavromatis K."/>
            <person name="Pagani I."/>
            <person name="Ivanova N."/>
            <person name="Ovchinnikova G."/>
            <person name="Zeytun A."/>
            <person name="Detter J.C."/>
            <person name="Han C."/>
            <person name="Land M."/>
            <person name="Hauser L."/>
            <person name="Markowitz V."/>
            <person name="Cheng J.-F."/>
            <person name="Hugenholtz P."/>
            <person name="Woyke T."/>
            <person name="Wu D."/>
            <person name="Pukall R."/>
            <person name="Gehrich-Schroeter G."/>
            <person name="Brambilla E."/>
            <person name="Klenk H.-P."/>
            <person name="Eisen J.A."/>
        </authorList>
    </citation>
    <scope>NUCLEOTIDE SEQUENCE [LARGE SCALE GENOMIC DNA]</scope>
    <source>
        <strain evidence="2">DSM 21211 / LMG 22137 / NRRL B-23946 / LB-34</strain>
    </source>
</reference>
<dbReference type="KEGG" id="dmr:Deima_1671"/>
<accession>E8U8D1</accession>
<proteinExistence type="predicted"/>